<dbReference type="AlphaFoldDB" id="A0A2X4VKC9"/>
<evidence type="ECO:0000313" key="3">
    <source>
        <dbReference type="Proteomes" id="UP000249134"/>
    </source>
</evidence>
<organism evidence="2 3">
    <name type="scientific">Lederbergia lenta</name>
    <name type="common">Bacillus lentus</name>
    <dbReference type="NCBI Taxonomy" id="1467"/>
    <lineage>
        <taxon>Bacteria</taxon>
        <taxon>Bacillati</taxon>
        <taxon>Bacillota</taxon>
        <taxon>Bacilli</taxon>
        <taxon>Bacillales</taxon>
        <taxon>Bacillaceae</taxon>
        <taxon>Lederbergia</taxon>
    </lineage>
</organism>
<proteinExistence type="predicted"/>
<keyword evidence="3" id="KW-1185">Reference proteome</keyword>
<dbReference type="STRING" id="1348624.GCA_001591545_02692"/>
<protein>
    <submittedName>
        <fullName evidence="2">Uncharacterized protein</fullName>
    </submittedName>
</protein>
<evidence type="ECO:0000256" key="1">
    <source>
        <dbReference type="SAM" id="Phobius"/>
    </source>
</evidence>
<accession>A0A2X4VKC9</accession>
<dbReference type="Proteomes" id="UP000249134">
    <property type="component" value="Chromosome 1"/>
</dbReference>
<gene>
    <name evidence="2" type="ORF">NCTC4824_00516</name>
</gene>
<reference evidence="2 3" key="1">
    <citation type="submission" date="2018-06" db="EMBL/GenBank/DDBJ databases">
        <authorList>
            <consortium name="Pathogen Informatics"/>
            <person name="Doyle S."/>
        </authorList>
    </citation>
    <scope>NUCLEOTIDE SEQUENCE [LARGE SCALE GENOMIC DNA]</scope>
    <source>
        <strain evidence="2 3">NCTC4824</strain>
    </source>
</reference>
<evidence type="ECO:0000313" key="2">
    <source>
        <dbReference type="EMBL" id="SQI52627.1"/>
    </source>
</evidence>
<sequence length="88" mass="10189">MYDILLQDSYTEWVVPLTLAIMWILSLQLFSIAHPSYERNNIESTRQSAVFIVPATRSERPLRIAEQLFKTVKRKECPDDPEGPHSSI</sequence>
<dbReference type="EMBL" id="LS483476">
    <property type="protein sequence ID" value="SQI52627.1"/>
    <property type="molecule type" value="Genomic_DNA"/>
</dbReference>
<name>A0A2X4VKC9_LEDLE</name>
<dbReference type="KEGG" id="blen:NCTC4824_00516"/>
<keyword evidence="1" id="KW-0472">Membrane</keyword>
<keyword evidence="1" id="KW-0812">Transmembrane</keyword>
<dbReference type="RefSeq" id="WP_066142844.1">
    <property type="nucleotide sequence ID" value="NZ_JAMATI010000004.1"/>
</dbReference>
<feature type="transmembrane region" description="Helical" evidence="1">
    <location>
        <begin position="13"/>
        <end position="33"/>
    </location>
</feature>
<keyword evidence="1" id="KW-1133">Transmembrane helix</keyword>